<feature type="transmembrane region" description="Helical" evidence="1">
    <location>
        <begin position="201"/>
        <end position="223"/>
    </location>
</feature>
<proteinExistence type="predicted"/>
<dbReference type="RefSeq" id="WP_131961011.1">
    <property type="nucleotide sequence ID" value="NZ_SMFL01000011.1"/>
</dbReference>
<dbReference type="AlphaFoldDB" id="A0A4V2Z382"/>
<feature type="transmembrane region" description="Helical" evidence="1">
    <location>
        <begin position="165"/>
        <end position="194"/>
    </location>
</feature>
<evidence type="ECO:0000313" key="2">
    <source>
        <dbReference type="EMBL" id="TDE11678.1"/>
    </source>
</evidence>
<reference evidence="2 3" key="1">
    <citation type="submission" date="2019-03" db="EMBL/GenBank/DDBJ databases">
        <title>Dyadobacter AR-3-6 sp. nov., isolated from arctic soil.</title>
        <authorList>
            <person name="Chaudhary D.K."/>
        </authorList>
    </citation>
    <scope>NUCLEOTIDE SEQUENCE [LARGE SCALE GENOMIC DNA]</scope>
    <source>
        <strain evidence="2 3">AR-3-6</strain>
    </source>
</reference>
<keyword evidence="3" id="KW-1185">Reference proteome</keyword>
<keyword evidence="1" id="KW-0472">Membrane</keyword>
<gene>
    <name evidence="2" type="ORF">E0F88_24960</name>
</gene>
<feature type="transmembrane region" description="Helical" evidence="1">
    <location>
        <begin position="283"/>
        <end position="303"/>
    </location>
</feature>
<name>A0A4V2Z382_9BACT</name>
<feature type="transmembrane region" description="Helical" evidence="1">
    <location>
        <begin position="356"/>
        <end position="375"/>
    </location>
</feature>
<feature type="transmembrane region" description="Helical" evidence="1">
    <location>
        <begin position="127"/>
        <end position="145"/>
    </location>
</feature>
<feature type="transmembrane region" description="Helical" evidence="1">
    <location>
        <begin position="323"/>
        <end position="344"/>
    </location>
</feature>
<organism evidence="2 3">
    <name type="scientific">Dyadobacter psychrotolerans</name>
    <dbReference type="NCBI Taxonomy" id="2541721"/>
    <lineage>
        <taxon>Bacteria</taxon>
        <taxon>Pseudomonadati</taxon>
        <taxon>Bacteroidota</taxon>
        <taxon>Cytophagia</taxon>
        <taxon>Cytophagales</taxon>
        <taxon>Spirosomataceae</taxon>
        <taxon>Dyadobacter</taxon>
    </lineage>
</organism>
<feature type="transmembrane region" description="Helical" evidence="1">
    <location>
        <begin position="387"/>
        <end position="406"/>
    </location>
</feature>
<protein>
    <recommendedName>
        <fullName evidence="4">DUF2029 domain-containing protein</fullName>
    </recommendedName>
</protein>
<dbReference type="EMBL" id="SMFL01000011">
    <property type="protein sequence ID" value="TDE11678.1"/>
    <property type="molecule type" value="Genomic_DNA"/>
</dbReference>
<keyword evidence="1" id="KW-0812">Transmembrane</keyword>
<dbReference type="OrthoDB" id="581198at2"/>
<feature type="transmembrane region" description="Helical" evidence="1">
    <location>
        <begin position="69"/>
        <end position="87"/>
    </location>
</feature>
<dbReference type="Proteomes" id="UP000294850">
    <property type="component" value="Unassembled WGS sequence"/>
</dbReference>
<keyword evidence="1" id="KW-1133">Transmembrane helix</keyword>
<sequence length="426" mass="48186">MNNSTPLLQSNQRVVKILLIIAGLLYLVSDVFYLLNRYEIHQGDLSLYYNIATQMLSGKIPYKDFRIEYPALAILPIIIPGIVNHLFHGGFESYCAFFVVQNIIFAITTGFIIFFTKIGSQKTIYTLSTYVIICLFSLPVYLYRYDAFPAMLTSIVVYSIFQKPLVSGIALSAAVAAKLYPIVMGPAIAIYFILNRNLKRGLIFLSGALLFLAVAGCTILPFTGTEAFDFLRYHQIRGIQIESVPGGLLLLANKVGLIPVRIIQNFGSLNIDAPTAKKVAEMLKLVVPVVFTFLFVFQCWVFYKENQIKGYIEQISVIRALSMWIFIFLIFNKVLSPQYLIWLFPFIPFLNPGIRIKFTVALILTITIFPGWYFYLVTIHPTFVALLNTRNLLLIWILADLANLMVRSVFDKTARQDADGNELAIA</sequence>
<feature type="transmembrane region" description="Helical" evidence="1">
    <location>
        <begin position="93"/>
        <end position="115"/>
    </location>
</feature>
<evidence type="ECO:0000256" key="1">
    <source>
        <dbReference type="SAM" id="Phobius"/>
    </source>
</evidence>
<comment type="caution">
    <text evidence="2">The sequence shown here is derived from an EMBL/GenBank/DDBJ whole genome shotgun (WGS) entry which is preliminary data.</text>
</comment>
<feature type="transmembrane region" description="Helical" evidence="1">
    <location>
        <begin position="14"/>
        <end position="35"/>
    </location>
</feature>
<accession>A0A4V2Z382</accession>
<evidence type="ECO:0000313" key="3">
    <source>
        <dbReference type="Proteomes" id="UP000294850"/>
    </source>
</evidence>
<evidence type="ECO:0008006" key="4">
    <source>
        <dbReference type="Google" id="ProtNLM"/>
    </source>
</evidence>